<comment type="similarity">
    <text evidence="5">Belongs to the DegT/DnrJ/EryC1 family. L-glutamine:2-deoxy-scyllo-inosose/scyllo-inosose aminotransferase subfamily.</text>
</comment>
<dbReference type="Gene3D" id="3.40.640.10">
    <property type="entry name" value="Type I PLP-dependent aspartate aminotransferase-like (Major domain)"/>
    <property type="match status" value="1"/>
</dbReference>
<dbReference type="InterPro" id="IPR015421">
    <property type="entry name" value="PyrdxlP-dep_Trfase_major"/>
</dbReference>
<reference evidence="7" key="1">
    <citation type="submission" date="2013-09" db="EMBL/GenBank/DDBJ databases">
        <title>Complete nucleotide sequence of Streptomyces linear plasmid pFRL3.</title>
        <authorList>
            <person name="Chen Z."/>
            <person name="Fang P."/>
            <person name="Qin Z."/>
        </authorList>
    </citation>
    <scope>NUCLEOTIDE SEQUENCE</scope>
    <source>
        <plasmid evidence="7">pFRL3</plasmid>
    </source>
</reference>
<dbReference type="Pfam" id="PF01041">
    <property type="entry name" value="DegT_DnrJ_EryC1"/>
    <property type="match status" value="1"/>
</dbReference>
<evidence type="ECO:0000256" key="2">
    <source>
        <dbReference type="ARBA" id="ARBA00022576"/>
    </source>
</evidence>
<dbReference type="GO" id="GO:0030170">
    <property type="term" value="F:pyridoxal phosphate binding"/>
    <property type="evidence" value="ECO:0007669"/>
    <property type="project" value="TreeGrafter"/>
</dbReference>
<dbReference type="InterPro" id="IPR015424">
    <property type="entry name" value="PyrdxlP-dep_Trfase"/>
</dbReference>
<dbReference type="InterPro" id="IPR000653">
    <property type="entry name" value="DegT/StrS_aminotransferase"/>
</dbReference>
<evidence type="ECO:0000256" key="6">
    <source>
        <dbReference type="RuleBase" id="RU004508"/>
    </source>
</evidence>
<dbReference type="Gene3D" id="3.90.1150.10">
    <property type="entry name" value="Aspartate Aminotransferase, domain 1"/>
    <property type="match status" value="1"/>
</dbReference>
<sequence length="419" mass="44580">MTATLPTIGAPRRTADLLGEALLWPWWSEDAASTVQALLDEGDMAAAEAGHPLIDACEQLAADALVPERLTMMCDSGTAALETAYAALRLEPGSEVLVATNSFRATVTAMLPKGLVPVLCDTDPVTGGIDLDDAAARITPRTAALTITHMWGRPVALDAVRRFCARHQLALIADCSHAHGLAWQGQPVGLAADVAVWSCGTWKMASGGKGGLLATRDRDTWERALVLSQPKHRALARVRNERLRALAVTGLGHNRRPSAVSAALVADHLRRLPHTTATKNERQAAVERLLARHLPALTPLPDPAGRTAGALYKWHWRAALGHPVDAVVQALRAAGVRAGQPARPMHEAPLFTDPDLASHLGLHIPLPDPGSFPGAARLLDRLVEIDTRDMYEPLPPGDPDPYDDALTAAAERLAVAGSC</sequence>
<evidence type="ECO:0000256" key="3">
    <source>
        <dbReference type="ARBA" id="ARBA00022679"/>
    </source>
</evidence>
<organism evidence="7">
    <name type="scientific">Streptomyces sp. FR1</name>
    <dbReference type="NCBI Taxonomy" id="349971"/>
    <lineage>
        <taxon>Bacteria</taxon>
        <taxon>Bacillati</taxon>
        <taxon>Actinomycetota</taxon>
        <taxon>Actinomycetes</taxon>
        <taxon>Kitasatosporales</taxon>
        <taxon>Streptomycetaceae</taxon>
        <taxon>Streptomyces</taxon>
    </lineage>
</organism>
<protein>
    <submittedName>
        <fullName evidence="7">Amino-transferase</fullName>
    </submittedName>
</protein>
<evidence type="ECO:0000256" key="4">
    <source>
        <dbReference type="ARBA" id="ARBA00022898"/>
    </source>
</evidence>
<proteinExistence type="inferred from homology"/>
<name>V9Z5C2_9ACTN</name>
<evidence type="ECO:0000256" key="1">
    <source>
        <dbReference type="ARBA" id="ARBA00001933"/>
    </source>
</evidence>
<evidence type="ECO:0000313" key="7">
    <source>
        <dbReference type="EMBL" id="AHE39194.1"/>
    </source>
</evidence>
<dbReference type="EMBL" id="KF602048">
    <property type="protein sequence ID" value="AHE39194.1"/>
    <property type="molecule type" value="Genomic_DNA"/>
</dbReference>
<dbReference type="InterPro" id="IPR015422">
    <property type="entry name" value="PyrdxlP-dep_Trfase_small"/>
</dbReference>
<keyword evidence="3 7" id="KW-0808">Transferase</keyword>
<dbReference type="SUPFAM" id="SSF53383">
    <property type="entry name" value="PLP-dependent transferases"/>
    <property type="match status" value="1"/>
</dbReference>
<keyword evidence="7" id="KW-0614">Plasmid</keyword>
<keyword evidence="2" id="KW-0032">Aminotransferase</keyword>
<geneLocation type="plasmid" evidence="7">
    <name>pFRL3</name>
</geneLocation>
<dbReference type="PANTHER" id="PTHR30244">
    <property type="entry name" value="TRANSAMINASE"/>
    <property type="match status" value="1"/>
</dbReference>
<gene>
    <name evidence="7" type="ORF">pFRL3_417</name>
</gene>
<keyword evidence="4 6" id="KW-0663">Pyridoxal phosphate</keyword>
<comment type="cofactor">
    <cofactor evidence="1">
        <name>pyridoxal 5'-phosphate</name>
        <dbReference type="ChEBI" id="CHEBI:597326"/>
    </cofactor>
</comment>
<accession>V9Z5C2</accession>
<evidence type="ECO:0000256" key="5">
    <source>
        <dbReference type="ARBA" id="ARBA00038398"/>
    </source>
</evidence>
<dbReference type="GO" id="GO:0008483">
    <property type="term" value="F:transaminase activity"/>
    <property type="evidence" value="ECO:0007669"/>
    <property type="project" value="UniProtKB-KW"/>
</dbReference>
<dbReference type="GO" id="GO:0000271">
    <property type="term" value="P:polysaccharide biosynthetic process"/>
    <property type="evidence" value="ECO:0007669"/>
    <property type="project" value="TreeGrafter"/>
</dbReference>
<dbReference type="AlphaFoldDB" id="V9Z5C2"/>
<dbReference type="PANTHER" id="PTHR30244:SF34">
    <property type="entry name" value="DTDP-4-AMINO-4,6-DIDEOXYGALACTOSE TRANSAMINASE"/>
    <property type="match status" value="1"/>
</dbReference>